<gene>
    <name evidence="8" type="ORF">OMP38_06215</name>
</gene>
<dbReference type="Gene3D" id="1.50.10.100">
    <property type="entry name" value="Chondroitin AC/alginate lyase"/>
    <property type="match status" value="1"/>
</dbReference>
<dbReference type="InterPro" id="IPR012480">
    <property type="entry name" value="Hepar_II_III_C"/>
</dbReference>
<evidence type="ECO:0000256" key="5">
    <source>
        <dbReference type="SAM" id="MobiDB-lite"/>
    </source>
</evidence>
<feature type="domain" description="SLH" evidence="7">
    <location>
        <begin position="1708"/>
        <end position="1770"/>
    </location>
</feature>
<evidence type="ECO:0000256" key="3">
    <source>
        <dbReference type="ARBA" id="ARBA00022764"/>
    </source>
</evidence>
<dbReference type="Pfam" id="PF03425">
    <property type="entry name" value="CBM_11"/>
    <property type="match status" value="1"/>
</dbReference>
<feature type="chain" id="PRO_5040722656" evidence="6">
    <location>
        <begin position="26"/>
        <end position="1770"/>
    </location>
</feature>
<dbReference type="PANTHER" id="PTHR39210:SF1">
    <property type="entry name" value="HEPARIN-SULFATE LYASE"/>
    <property type="match status" value="1"/>
</dbReference>
<evidence type="ECO:0000256" key="4">
    <source>
        <dbReference type="ARBA" id="ARBA00023239"/>
    </source>
</evidence>
<comment type="subcellular location">
    <subcellularLocation>
        <location evidence="1">Periplasm</location>
    </subcellularLocation>
</comment>
<feature type="region of interest" description="Disordered" evidence="5">
    <location>
        <begin position="1412"/>
        <end position="1454"/>
    </location>
</feature>
<name>A0A9X4KIS1_9BACL</name>
<dbReference type="InterPro" id="IPR059177">
    <property type="entry name" value="GH29D-like_dom"/>
</dbReference>
<dbReference type="Pfam" id="PF05426">
    <property type="entry name" value="Alginate_lyase"/>
    <property type="match status" value="1"/>
</dbReference>
<feature type="domain" description="SLH" evidence="7">
    <location>
        <begin position="1642"/>
        <end position="1702"/>
    </location>
</feature>
<dbReference type="InterPro" id="IPR001119">
    <property type="entry name" value="SLH_dom"/>
</dbReference>
<dbReference type="SUPFAM" id="SSF49785">
    <property type="entry name" value="Galactose-binding domain-like"/>
    <property type="match status" value="2"/>
</dbReference>
<keyword evidence="9" id="KW-1185">Reference proteome</keyword>
<keyword evidence="2 6" id="KW-0732">Signal</keyword>
<dbReference type="GO" id="GO:0030245">
    <property type="term" value="P:cellulose catabolic process"/>
    <property type="evidence" value="ECO:0007669"/>
    <property type="project" value="InterPro"/>
</dbReference>
<dbReference type="Pfam" id="PF07940">
    <property type="entry name" value="Hepar_II_III_C"/>
    <property type="match status" value="1"/>
</dbReference>
<reference evidence="8 9" key="1">
    <citation type="submission" date="2022-10" db="EMBL/GenBank/DDBJ databases">
        <title>Comparative genomic analysis of Cohnella hashimotonis sp. nov., isolated from the International Space Station.</title>
        <authorList>
            <person name="Simpson A."/>
            <person name="Venkateswaran K."/>
        </authorList>
    </citation>
    <scope>NUCLEOTIDE SEQUENCE [LARGE SCALE GENOMIC DNA]</scope>
    <source>
        <strain evidence="8 9">DSM 18997</strain>
    </source>
</reference>
<dbReference type="InterPro" id="IPR008929">
    <property type="entry name" value="Chondroitin_lyas"/>
</dbReference>
<keyword evidence="4" id="KW-0456">Lyase</keyword>
<evidence type="ECO:0000313" key="8">
    <source>
        <dbReference type="EMBL" id="MDG0790485.1"/>
    </source>
</evidence>
<evidence type="ECO:0000313" key="9">
    <source>
        <dbReference type="Proteomes" id="UP001153387"/>
    </source>
</evidence>
<dbReference type="InterPro" id="IPR008397">
    <property type="entry name" value="Alginate_lyase_dom"/>
</dbReference>
<organism evidence="8 9">
    <name type="scientific">Cohnella ginsengisoli</name>
    <dbReference type="NCBI Taxonomy" id="425004"/>
    <lineage>
        <taxon>Bacteria</taxon>
        <taxon>Bacillati</taxon>
        <taxon>Bacillota</taxon>
        <taxon>Bacilli</taxon>
        <taxon>Bacillales</taxon>
        <taxon>Paenibacillaceae</taxon>
        <taxon>Cohnella</taxon>
    </lineage>
</organism>
<dbReference type="EMBL" id="JAPDHZ010000002">
    <property type="protein sequence ID" value="MDG0790485.1"/>
    <property type="molecule type" value="Genomic_DNA"/>
</dbReference>
<evidence type="ECO:0000259" key="7">
    <source>
        <dbReference type="PROSITE" id="PS51272"/>
    </source>
</evidence>
<dbReference type="SUPFAM" id="SSF48230">
    <property type="entry name" value="Chondroitin AC/alginate lyase"/>
    <property type="match status" value="1"/>
</dbReference>
<dbReference type="InterPro" id="IPR005087">
    <property type="entry name" value="CBM11"/>
</dbReference>
<dbReference type="Gene3D" id="2.60.120.430">
    <property type="entry name" value="Galactose-binding lectin"/>
    <property type="match status" value="2"/>
</dbReference>
<comment type="caution">
    <text evidence="8">The sequence shown here is derived from an EMBL/GenBank/DDBJ whole genome shotgun (WGS) entry which is preliminary data.</text>
</comment>
<dbReference type="RefSeq" id="WP_277564310.1">
    <property type="nucleotide sequence ID" value="NZ_JAPDHZ010000002.1"/>
</dbReference>
<evidence type="ECO:0000256" key="6">
    <source>
        <dbReference type="SAM" id="SignalP"/>
    </source>
</evidence>
<feature type="domain" description="SLH" evidence="7">
    <location>
        <begin position="1577"/>
        <end position="1640"/>
    </location>
</feature>
<protein>
    <submittedName>
        <fullName evidence="8">S-layer homology domain-containing protein</fullName>
    </submittedName>
</protein>
<sequence>MTLLKLKKKLASAMAALLLVSSALAALPPNAAEAAGGDDSPLIVPYAQQLNAMDSTTNVTGDTVGTAGVALVPNTDPAYIKEGAGSKKWLLAINVDTANPTSYIAGAALIYPKLAPSVDLNGYSTLKFWAYNVKPRTGDQADKPIQLRFFMKGDSEYYYYRLPLDWTGWKEVEIPLSVVKTQTSSANVKAWGPLDYVRLDQAGVGGTTLDPSLSMYLDDFRLTGTGEVYPAVADKPSGEYVNKATVALSSATKPSVLAGVYYKRVGVDGDFVRYSAPLVLTEDTTLVVKSSLAGTDSAETTYNYTFVYRDFVENVTASPPAGTYAEPKTVALRSATEGAAIYYKIEGVDAAFKPYTAPLLVDRSQTITAKAEFEGKVSEETSYAYNIDLSSSSSLQIGNTETFAGWSNTVPAAVPAVMGGFSGRWLDPTAPIDVTDVTNAPWQANDQLEFWLYSDRVSNKKIYVIISTPDDANPGNEYFMSSFFVDWQGWKKIELPLGKFLNSNGGAKLANIRKVILHPRWYDSDPVSSPDDKLYFDAMALAKNAVEPSIRQIDKSALPGSEVHYAFSLKNIGGADTAYALSLKTPMGTGYETVFPATTAVVANGAETDVDVLATVPASAQAGSATKAILNVHPLAGGKETTIELNLKVGVPRTATKQHPYVMVSQDQLAEAKTKVQTYGWARDYLAAIRLKADEWLNKTVYYPSKPGGESTLYVCGDTPLIFDYDKPHEHQCPTDGSWHTGEDLDAAWRFTAHTVNIEAARNLALVYALTGESKYAAKAKEILTHYAALYPSYPLQPLNGRIYYQSLDEAVQIIELAHAYDLIEPSGLLTASEKYDIEQNLFAPSAKTLQGYDVGKSNWQTWHNAAIGTIGAILEDKTLMDFSVDGRSGFNFQMANSVLSDGFWYEGAIGYHFYAQSALFDHAQALLGMGYDLFANPNFKKMYDATLQYAFPDLGIINGNDSGKYPTSLAAPGRVVPMDYEAVYAHYGDPVYGALLNKLYTDKGRVRGGFVVPGNTSSGIAGEQAVFFGAETIPSGGSLSAESMNFTGLGHSVLRAGEGADQLYALVDYGLHGGYHGHPDKLHLEIFGQGERLAPDLGIPPYSNSMYESYYKKSFAHNTVLVDGDTQQIPTVNGAETYEPTKLFLQSGPLGIMTNTSSKAYAGMDRYERTVAVTKDYLIDLFSVASGTERQYDWVLHGMGDFQADQAMTPYAGPLGTKDAYSFFRNGKSQSVSGEWEGAWKLPSGNGLKLFSLTGTPSSPTQMIVGEAPGPGNATDVYTPTLVNRVQAKSAQFVSVLEPYAGESAIASVGKTEDGRIVVKMKNGREQVFYYNAEAETAGAMQYYFVDGKEGKAARVQPVASFADGELDLSANGDGAFDSLTAVVYAPGAAKVRWNGEEIAFKSDNGFVMASVQSEDEPEPSTSPTPTPTPSFVPAPTPSPAKQAERQVQAGESASLSLGQEVVVSVPAGALDRQATYKIVKLDDASVIAELLKKGDQAASPIYEITKSESGKFLVPIKIRLTFDPAKVGEGQKASIHYYDESNKHWVEMGGTVDGSSVEVASDHLTKFAVFAVSASPSAAFADTQGHWASADIQDAVKAGIVKGYEDGTFKPNQSVTRAEFSVMLMNALQPEGQAGAEPNFADRDQLGDWAAEAVAKAVKAGILHGFEDRTLRPNAGLSRAQLAVMLAAVLDGEPATDPAASLSAAAPGFADEARIPAWASSAVRMVQTAGLMKGRAGGRFEPEGTVTRAEAATVVVRIIELMKAKALP</sequence>
<proteinExistence type="predicted"/>
<evidence type="ECO:0000256" key="1">
    <source>
        <dbReference type="ARBA" id="ARBA00004418"/>
    </source>
</evidence>
<dbReference type="GO" id="GO:0008810">
    <property type="term" value="F:cellulase activity"/>
    <property type="evidence" value="ECO:0007669"/>
    <property type="project" value="InterPro"/>
</dbReference>
<dbReference type="Gene3D" id="2.70.98.70">
    <property type="match status" value="1"/>
</dbReference>
<evidence type="ECO:0000256" key="2">
    <source>
        <dbReference type="ARBA" id="ARBA00022729"/>
    </source>
</evidence>
<feature type="compositionally biased region" description="Pro residues" evidence="5">
    <location>
        <begin position="1422"/>
        <end position="1440"/>
    </location>
</feature>
<dbReference type="PROSITE" id="PS51272">
    <property type="entry name" value="SLH"/>
    <property type="match status" value="3"/>
</dbReference>
<accession>A0A9X4KIS1</accession>
<dbReference type="GO" id="GO:0016829">
    <property type="term" value="F:lyase activity"/>
    <property type="evidence" value="ECO:0007669"/>
    <property type="project" value="UniProtKB-KW"/>
</dbReference>
<dbReference type="GO" id="GO:0042597">
    <property type="term" value="C:periplasmic space"/>
    <property type="evidence" value="ECO:0007669"/>
    <property type="project" value="UniProtKB-SubCell"/>
</dbReference>
<dbReference type="Pfam" id="PF13290">
    <property type="entry name" value="CHB_HEX_C_1"/>
    <property type="match status" value="1"/>
</dbReference>
<dbReference type="Pfam" id="PF00395">
    <property type="entry name" value="SLH"/>
    <property type="match status" value="3"/>
</dbReference>
<feature type="signal peptide" evidence="6">
    <location>
        <begin position="1"/>
        <end position="25"/>
    </location>
</feature>
<dbReference type="InterPro" id="IPR008979">
    <property type="entry name" value="Galactose-bd-like_sf"/>
</dbReference>
<dbReference type="Proteomes" id="UP001153387">
    <property type="component" value="Unassembled WGS sequence"/>
</dbReference>
<keyword evidence="3" id="KW-0574">Periplasm</keyword>
<dbReference type="PANTHER" id="PTHR39210">
    <property type="entry name" value="HEPARIN-SULFATE LYASE"/>
    <property type="match status" value="1"/>
</dbReference>